<dbReference type="SUPFAM" id="SSF55257">
    <property type="entry name" value="RBP11-like subunits of RNA polymerase"/>
    <property type="match status" value="1"/>
</dbReference>
<dbReference type="GO" id="GO:0005666">
    <property type="term" value="C:RNA polymerase III complex"/>
    <property type="evidence" value="ECO:0000318"/>
    <property type="project" value="GO_Central"/>
</dbReference>
<comment type="subcellular location">
    <subcellularLocation>
        <location evidence="1">Nucleus</location>
    </subcellularLocation>
</comment>
<keyword evidence="10" id="KW-1185">Reference proteome</keyword>
<dbReference type="GO" id="GO:0003899">
    <property type="term" value="F:DNA-directed RNA polymerase activity"/>
    <property type="evidence" value="ECO:0007669"/>
    <property type="project" value="InterPro"/>
</dbReference>
<dbReference type="GO" id="GO:0003677">
    <property type="term" value="F:DNA binding"/>
    <property type="evidence" value="ECO:0007669"/>
    <property type="project" value="InterPro"/>
</dbReference>
<dbReference type="Gene3D" id="3.30.1360.10">
    <property type="entry name" value="RNA polymerase, RBP11-like subunit"/>
    <property type="match status" value="1"/>
</dbReference>
<dbReference type="Gramene" id="PNW80339">
    <property type="protein sequence ID" value="PNW80339"/>
    <property type="gene ID" value="CHLRE_07g313302v5"/>
</dbReference>
<evidence type="ECO:0000256" key="4">
    <source>
        <dbReference type="ARBA" id="ARBA00023163"/>
    </source>
</evidence>
<dbReference type="HAMAP" id="MF_00320">
    <property type="entry name" value="RNApol_arch_Rpo3"/>
    <property type="match status" value="1"/>
</dbReference>
<dbReference type="PROSITE" id="PS00446">
    <property type="entry name" value="RNA_POL_D_30KD"/>
    <property type="match status" value="1"/>
</dbReference>
<dbReference type="RefSeq" id="XP_042922405.1">
    <property type="nucleotide sequence ID" value="XM_043063837.1"/>
</dbReference>
<dbReference type="Pfam" id="PF01193">
    <property type="entry name" value="RNA_pol_L"/>
    <property type="match status" value="1"/>
</dbReference>
<keyword evidence="5" id="KW-0539">Nucleus</keyword>
<reference evidence="9 10" key="1">
    <citation type="journal article" date="2007" name="Science">
        <title>The Chlamydomonas genome reveals the evolution of key animal and plant functions.</title>
        <authorList>
            <person name="Merchant S.S."/>
            <person name="Prochnik S.E."/>
            <person name="Vallon O."/>
            <person name="Harris E.H."/>
            <person name="Karpowicz S.J."/>
            <person name="Witman G.B."/>
            <person name="Terry A."/>
            <person name="Salamov A."/>
            <person name="Fritz-Laylin L.K."/>
            <person name="Marechal-Drouard L."/>
            <person name="Marshall W.F."/>
            <person name="Qu L.H."/>
            <person name="Nelson D.R."/>
            <person name="Sanderfoot A.A."/>
            <person name="Spalding M.H."/>
            <person name="Kapitonov V.V."/>
            <person name="Ren Q."/>
            <person name="Ferris P."/>
            <person name="Lindquist E."/>
            <person name="Shapiro H."/>
            <person name="Lucas S.M."/>
            <person name="Grimwood J."/>
            <person name="Schmutz J."/>
            <person name="Cardol P."/>
            <person name="Cerutti H."/>
            <person name="Chanfreau G."/>
            <person name="Chen C.L."/>
            <person name="Cognat V."/>
            <person name="Croft M.T."/>
            <person name="Dent R."/>
            <person name="Dutcher S."/>
            <person name="Fernandez E."/>
            <person name="Fukuzawa H."/>
            <person name="Gonzalez-Ballester D."/>
            <person name="Gonzalez-Halphen D."/>
            <person name="Hallmann A."/>
            <person name="Hanikenne M."/>
            <person name="Hippler M."/>
            <person name="Inwood W."/>
            <person name="Jabbari K."/>
            <person name="Kalanon M."/>
            <person name="Kuras R."/>
            <person name="Lefebvre P.A."/>
            <person name="Lemaire S.D."/>
            <person name="Lobanov A.V."/>
            <person name="Lohr M."/>
            <person name="Manuell A."/>
            <person name="Meier I."/>
            <person name="Mets L."/>
            <person name="Mittag M."/>
            <person name="Mittelmeier T."/>
            <person name="Moroney J.V."/>
            <person name="Moseley J."/>
            <person name="Napoli C."/>
            <person name="Nedelcu A.M."/>
            <person name="Niyogi K."/>
            <person name="Novoselov S.V."/>
            <person name="Paulsen I.T."/>
            <person name="Pazour G."/>
            <person name="Purton S."/>
            <person name="Ral J.P."/>
            <person name="Riano-Pachon D.M."/>
            <person name="Riekhof W."/>
            <person name="Rymarquis L."/>
            <person name="Schroda M."/>
            <person name="Stern D."/>
            <person name="Umen J."/>
            <person name="Willows R."/>
            <person name="Wilson N."/>
            <person name="Zimmer S.L."/>
            <person name="Allmer J."/>
            <person name="Balk J."/>
            <person name="Bisova K."/>
            <person name="Chen C.J."/>
            <person name="Elias M."/>
            <person name="Gendler K."/>
            <person name="Hauser C."/>
            <person name="Lamb M.R."/>
            <person name="Ledford H."/>
            <person name="Long J.C."/>
            <person name="Minagawa J."/>
            <person name="Page M.D."/>
            <person name="Pan J."/>
            <person name="Pootakham W."/>
            <person name="Roje S."/>
            <person name="Rose A."/>
            <person name="Stahlberg E."/>
            <person name="Terauchi A.M."/>
            <person name="Yang P."/>
            <person name="Ball S."/>
            <person name="Bowler C."/>
            <person name="Dieckmann C.L."/>
            <person name="Gladyshev V.N."/>
            <person name="Green P."/>
            <person name="Jorgensen R."/>
            <person name="Mayfield S."/>
            <person name="Mueller-Roeber B."/>
            <person name="Rajamani S."/>
            <person name="Sayre R.T."/>
            <person name="Brokstein P."/>
            <person name="Dubchak I."/>
            <person name="Goodstein D."/>
            <person name="Hornick L."/>
            <person name="Huang Y.W."/>
            <person name="Jhaveri J."/>
            <person name="Luo Y."/>
            <person name="Martinez D."/>
            <person name="Ngau W.C."/>
            <person name="Otillar B."/>
            <person name="Poliakov A."/>
            <person name="Porter A."/>
            <person name="Szajkowski L."/>
            <person name="Werner G."/>
            <person name="Zhou K."/>
            <person name="Grigoriev I.V."/>
            <person name="Rokhsar D.S."/>
            <person name="Grossman A.R."/>
        </authorList>
    </citation>
    <scope>NUCLEOTIDE SEQUENCE [LARGE SCALE GENOMIC DNA]</scope>
    <source>
        <strain evidence="10">CC-503</strain>
    </source>
</reference>
<keyword evidence="3" id="KW-0240">DNA-directed RNA polymerase</keyword>
<keyword evidence="4" id="KW-0804">Transcription</keyword>
<name>A0A2K3DII1_CHLRE</name>
<feature type="domain" description="DNA-directed RNA polymerase RpoA/D/Rpb3-type" evidence="8">
    <location>
        <begin position="69"/>
        <end position="385"/>
    </location>
</feature>
<dbReference type="GO" id="GO:0046983">
    <property type="term" value="F:protein dimerization activity"/>
    <property type="evidence" value="ECO:0007669"/>
    <property type="project" value="InterPro"/>
</dbReference>
<dbReference type="KEGG" id="cre:CHLRE_07g313302v5"/>
<dbReference type="InterPro" id="IPR011262">
    <property type="entry name" value="DNA-dir_RNA_pol_insert"/>
</dbReference>
<dbReference type="PANTHER" id="PTHR11800">
    <property type="entry name" value="DNA-DIRECTED RNA POLYMERASE"/>
    <property type="match status" value="1"/>
</dbReference>
<dbReference type="InterPro" id="IPR036603">
    <property type="entry name" value="RBP11-like"/>
</dbReference>
<dbReference type="InterPro" id="IPR022842">
    <property type="entry name" value="RNAP_Rpo3/Rpb3/RPAC1"/>
</dbReference>
<dbReference type="InterPro" id="IPR033901">
    <property type="entry name" value="RNAPI/III_AC40"/>
</dbReference>
<dbReference type="FunCoup" id="A0A2K3DII1">
    <property type="interactions" value="1955"/>
</dbReference>
<evidence type="ECO:0000256" key="1">
    <source>
        <dbReference type="ARBA" id="ARBA00004123"/>
    </source>
</evidence>
<dbReference type="STRING" id="3055.A0A2K3DII1"/>
<dbReference type="SMART" id="SM00662">
    <property type="entry name" value="RPOLD"/>
    <property type="match status" value="1"/>
</dbReference>
<organism evidence="9 10">
    <name type="scientific">Chlamydomonas reinhardtii</name>
    <name type="common">Chlamydomonas smithii</name>
    <dbReference type="NCBI Taxonomy" id="3055"/>
    <lineage>
        <taxon>Eukaryota</taxon>
        <taxon>Viridiplantae</taxon>
        <taxon>Chlorophyta</taxon>
        <taxon>core chlorophytes</taxon>
        <taxon>Chlorophyceae</taxon>
        <taxon>CS clade</taxon>
        <taxon>Chlamydomonadales</taxon>
        <taxon>Chlamydomonadaceae</taxon>
        <taxon>Chlamydomonas</taxon>
    </lineage>
</organism>
<dbReference type="Proteomes" id="UP000006906">
    <property type="component" value="Chromosome 7"/>
</dbReference>
<evidence type="ECO:0000256" key="5">
    <source>
        <dbReference type="ARBA" id="ARBA00023242"/>
    </source>
</evidence>
<comment type="similarity">
    <text evidence="6">Belongs to the archaeal Rpo3/eukaryotic RPB3 RNA polymerase subunit family.</text>
</comment>
<dbReference type="GO" id="GO:0006351">
    <property type="term" value="P:DNA-templated transcription"/>
    <property type="evidence" value="ECO:0007669"/>
    <property type="project" value="InterPro"/>
</dbReference>
<dbReference type="OrthoDB" id="270173at2759"/>
<dbReference type="EMBL" id="CM008968">
    <property type="protein sequence ID" value="PNW80339.1"/>
    <property type="molecule type" value="Genomic_DNA"/>
</dbReference>
<proteinExistence type="inferred from homology"/>
<dbReference type="PANTHER" id="PTHR11800:SF13">
    <property type="entry name" value="DNA-DIRECTED RNA POLYMERASES I AND III SUBUNIT RPAC1"/>
    <property type="match status" value="1"/>
</dbReference>
<evidence type="ECO:0000256" key="3">
    <source>
        <dbReference type="ARBA" id="ARBA00022478"/>
    </source>
</evidence>
<dbReference type="InterPro" id="IPR036643">
    <property type="entry name" value="RNApol_insert_sf"/>
</dbReference>
<dbReference type="AlphaFoldDB" id="A0A2K3DII1"/>
<dbReference type="InterPro" id="IPR011263">
    <property type="entry name" value="DNA-dir_RNA_pol_RpoA/D/Rpb3"/>
</dbReference>
<evidence type="ECO:0000256" key="7">
    <source>
        <dbReference type="ARBA" id="ARBA00031776"/>
    </source>
</evidence>
<evidence type="ECO:0000313" key="9">
    <source>
        <dbReference type="EMBL" id="PNW80339.1"/>
    </source>
</evidence>
<accession>A0A2K3DII1</accession>
<dbReference type="InParanoid" id="A0A2K3DII1"/>
<protein>
    <recommendedName>
        <fullName evidence="2">DNA-directed RNA polymerases I and III subunit RPAC1</fullName>
    </recommendedName>
    <alternativeName>
        <fullName evidence="7">Plastid-encoded RNA polymerase subunit alpha</fullName>
    </alternativeName>
</protein>
<dbReference type="Pfam" id="PF01000">
    <property type="entry name" value="RNA_pol_A_bac"/>
    <property type="match status" value="1"/>
</dbReference>
<dbReference type="InterPro" id="IPR001514">
    <property type="entry name" value="DNA-dir_RNA_pol_30-40kDasu_CS"/>
</dbReference>
<dbReference type="GO" id="GO:0005736">
    <property type="term" value="C:RNA polymerase I complex"/>
    <property type="evidence" value="ECO:0000318"/>
    <property type="project" value="GO_Central"/>
</dbReference>
<dbReference type="Gene3D" id="2.170.120.12">
    <property type="entry name" value="DNA-directed RNA polymerase, insert domain"/>
    <property type="match status" value="1"/>
</dbReference>
<evidence type="ECO:0000259" key="8">
    <source>
        <dbReference type="SMART" id="SM00662"/>
    </source>
</evidence>
<evidence type="ECO:0000313" key="10">
    <source>
        <dbReference type="Proteomes" id="UP000006906"/>
    </source>
</evidence>
<evidence type="ECO:0000256" key="2">
    <source>
        <dbReference type="ARBA" id="ARBA00022083"/>
    </source>
</evidence>
<evidence type="ECO:0000256" key="6">
    <source>
        <dbReference type="ARBA" id="ARBA00025804"/>
    </source>
</evidence>
<dbReference type="GeneID" id="66053942"/>
<dbReference type="InterPro" id="IPR050518">
    <property type="entry name" value="Rpo3/RPB3_RNA_Pol_subunit"/>
</dbReference>
<dbReference type="SUPFAM" id="SSF56553">
    <property type="entry name" value="Insert subdomain of RNA polymerase alpha subunit"/>
    <property type="match status" value="2"/>
</dbReference>
<gene>
    <name evidence="9" type="ORF">CHLRE_07g313302v5</name>
</gene>
<dbReference type="CDD" id="cd07032">
    <property type="entry name" value="RNAP_I_II_AC40"/>
    <property type="match status" value="1"/>
</dbReference>
<sequence>MGKDKGKGKLPEHLELRRDFVTCGDRLNFNVNTITSANTFNAMGVDNSWDFAAFKDSFQIVINKMDREVMEFDMIGCDPAIANALRRILIAEVPTVAIEHVFMINNTSIIQDEVLSHRLGLVPLLVPPHLLEPKLAEEAPGEKNTVVFKLDVTCRRKPDGSLENDKVLTSQLEWLPGGSELPEETTCRFAAGQAHLFTASAADAAAASTSAAFAAAAAPPSPLGSTSGPYPRPRAVHGDILLAKLRPGQTLQLEAHATKGTGKEHAKWSPVATAWYRLQPVVALLKEVRADSEEGKVLLETCPGLFSADEATGLLRAGNARGHEMVLERLRRLLEQERFSSCVAYRKRKDHFIFTIESSGVLHPAELLAQALDILADKANNLRDKL</sequence>